<dbReference type="OrthoDB" id="5065855at2759"/>
<evidence type="ECO:0000256" key="4">
    <source>
        <dbReference type="ARBA" id="ARBA00022807"/>
    </source>
</evidence>
<reference evidence="6" key="1">
    <citation type="submission" date="2006-10" db="EMBL/GenBank/DDBJ databases">
        <authorList>
            <person name="Amadeo P."/>
            <person name="Zhao Q."/>
            <person name="Wortman J."/>
            <person name="Fraser-Liggett C."/>
            <person name="Carlton J."/>
        </authorList>
    </citation>
    <scope>NUCLEOTIDE SEQUENCE</scope>
    <source>
        <strain evidence="6">G3</strain>
    </source>
</reference>
<dbReference type="Proteomes" id="UP000001542">
    <property type="component" value="Unassembled WGS sequence"/>
</dbReference>
<dbReference type="VEuPathDB" id="TrichDB:TVAG_108910"/>
<dbReference type="EMBL" id="DS113558">
    <property type="protein sequence ID" value="EAY01734.1"/>
    <property type="molecule type" value="Genomic_DNA"/>
</dbReference>
<dbReference type="GO" id="GO:0019784">
    <property type="term" value="F:deNEDDylase activity"/>
    <property type="evidence" value="ECO:0000318"/>
    <property type="project" value="GO_Central"/>
</dbReference>
<dbReference type="SMR" id="A2F032"/>
<proteinExistence type="inferred from homology"/>
<dbReference type="InParanoid" id="A2F032"/>
<dbReference type="InterPro" id="IPR003653">
    <property type="entry name" value="Peptidase_C48_C"/>
</dbReference>
<evidence type="ECO:0000256" key="3">
    <source>
        <dbReference type="ARBA" id="ARBA00022801"/>
    </source>
</evidence>
<name>A2F032_TRIV3</name>
<evidence type="ECO:0000256" key="1">
    <source>
        <dbReference type="ARBA" id="ARBA00005234"/>
    </source>
</evidence>
<evidence type="ECO:0000259" key="5">
    <source>
        <dbReference type="PROSITE" id="PS50600"/>
    </source>
</evidence>
<evidence type="ECO:0000256" key="2">
    <source>
        <dbReference type="ARBA" id="ARBA00022670"/>
    </source>
</evidence>
<dbReference type="InterPro" id="IPR038765">
    <property type="entry name" value="Papain-like_cys_pep_sf"/>
</dbReference>
<dbReference type="InterPro" id="IPR044613">
    <property type="entry name" value="Nep1/2-like"/>
</dbReference>
<gene>
    <name evidence="6" type="ORF">TVAG_108910</name>
</gene>
<dbReference type="GO" id="GO:0000338">
    <property type="term" value="P:protein deneddylation"/>
    <property type="evidence" value="ECO:0000318"/>
    <property type="project" value="GO_Central"/>
</dbReference>
<accession>A2F032</accession>
<keyword evidence="4" id="KW-0788">Thiol protease</keyword>
<reference evidence="6" key="2">
    <citation type="journal article" date="2007" name="Science">
        <title>Draft genome sequence of the sexually transmitted pathogen Trichomonas vaginalis.</title>
        <authorList>
            <person name="Carlton J.M."/>
            <person name="Hirt R.P."/>
            <person name="Silva J.C."/>
            <person name="Delcher A.L."/>
            <person name="Schatz M."/>
            <person name="Zhao Q."/>
            <person name="Wortman J.R."/>
            <person name="Bidwell S.L."/>
            <person name="Alsmark U.C.M."/>
            <person name="Besteiro S."/>
            <person name="Sicheritz-Ponten T."/>
            <person name="Noel C.J."/>
            <person name="Dacks J.B."/>
            <person name="Foster P.G."/>
            <person name="Simillion C."/>
            <person name="Van de Peer Y."/>
            <person name="Miranda-Saavedra D."/>
            <person name="Barton G.J."/>
            <person name="Westrop G.D."/>
            <person name="Mueller S."/>
            <person name="Dessi D."/>
            <person name="Fiori P.L."/>
            <person name="Ren Q."/>
            <person name="Paulsen I."/>
            <person name="Zhang H."/>
            <person name="Bastida-Corcuera F.D."/>
            <person name="Simoes-Barbosa A."/>
            <person name="Brown M.T."/>
            <person name="Hayes R.D."/>
            <person name="Mukherjee M."/>
            <person name="Okumura C.Y."/>
            <person name="Schneider R."/>
            <person name="Smith A.J."/>
            <person name="Vanacova S."/>
            <person name="Villalvazo M."/>
            <person name="Haas B.J."/>
            <person name="Pertea M."/>
            <person name="Feldblyum T.V."/>
            <person name="Utterback T.R."/>
            <person name="Shu C.L."/>
            <person name="Osoegawa K."/>
            <person name="de Jong P.J."/>
            <person name="Hrdy I."/>
            <person name="Horvathova L."/>
            <person name="Zubacova Z."/>
            <person name="Dolezal P."/>
            <person name="Malik S.B."/>
            <person name="Logsdon J.M. Jr."/>
            <person name="Henze K."/>
            <person name="Gupta A."/>
            <person name="Wang C.C."/>
            <person name="Dunne R.L."/>
            <person name="Upcroft J.A."/>
            <person name="Upcroft P."/>
            <person name="White O."/>
            <person name="Salzberg S.L."/>
            <person name="Tang P."/>
            <person name="Chiu C.-H."/>
            <person name="Lee Y.-S."/>
            <person name="Embley T.M."/>
            <person name="Coombs G.H."/>
            <person name="Mottram J.C."/>
            <person name="Tachezy J."/>
            <person name="Fraser-Liggett C.M."/>
            <person name="Johnson P.J."/>
        </authorList>
    </citation>
    <scope>NUCLEOTIDE SEQUENCE [LARGE SCALE GENOMIC DNA]</scope>
    <source>
        <strain evidence="6">G3</strain>
    </source>
</reference>
<comment type="similarity">
    <text evidence="1">Belongs to the peptidase C48 family.</text>
</comment>
<dbReference type="PANTHER" id="PTHR46468:SF1">
    <property type="entry name" value="SENTRIN-SPECIFIC PROTEASE 8"/>
    <property type="match status" value="1"/>
</dbReference>
<dbReference type="GO" id="GO:0006508">
    <property type="term" value="P:proteolysis"/>
    <property type="evidence" value="ECO:0007669"/>
    <property type="project" value="UniProtKB-KW"/>
</dbReference>
<protein>
    <recommendedName>
        <fullName evidence="5">Ubiquitin-like protease family profile domain-containing protein</fullName>
    </recommendedName>
</protein>
<organism evidence="6 7">
    <name type="scientific">Trichomonas vaginalis (strain ATCC PRA-98 / G3)</name>
    <dbReference type="NCBI Taxonomy" id="412133"/>
    <lineage>
        <taxon>Eukaryota</taxon>
        <taxon>Metamonada</taxon>
        <taxon>Parabasalia</taxon>
        <taxon>Trichomonadida</taxon>
        <taxon>Trichomonadidae</taxon>
        <taxon>Trichomonas</taxon>
    </lineage>
</organism>
<keyword evidence="2" id="KW-0645">Protease</keyword>
<evidence type="ECO:0000313" key="7">
    <source>
        <dbReference type="Proteomes" id="UP000001542"/>
    </source>
</evidence>
<dbReference type="GO" id="GO:0008234">
    <property type="term" value="F:cysteine-type peptidase activity"/>
    <property type="evidence" value="ECO:0007669"/>
    <property type="project" value="UniProtKB-KW"/>
</dbReference>
<dbReference type="SUPFAM" id="SSF54001">
    <property type="entry name" value="Cysteine proteinases"/>
    <property type="match status" value="1"/>
</dbReference>
<dbReference type="AlphaFoldDB" id="A2F032"/>
<dbReference type="KEGG" id="tva:4759563"/>
<dbReference type="Pfam" id="PF02902">
    <property type="entry name" value="Peptidase_C48"/>
    <property type="match status" value="1"/>
</dbReference>
<dbReference type="PANTHER" id="PTHR46468">
    <property type="entry name" value="SENTRIN-SPECIFIC PROTEASE 8"/>
    <property type="match status" value="1"/>
</dbReference>
<dbReference type="VEuPathDB" id="TrichDB:TVAGG3_0373870"/>
<keyword evidence="3" id="KW-0378">Hydrolase</keyword>
<sequence>MKNKFLHFDSLKNMNLVPAKKFSDKIAEAFNIKNYKFKNMKSPLQNNDKDCGVYLMAIMDEIASTRKISDNLRNKITPDYIKKFRIALMTCITQSKANYNWETYYKMLVE</sequence>
<keyword evidence="7" id="KW-1185">Reference proteome</keyword>
<evidence type="ECO:0000313" key="6">
    <source>
        <dbReference type="EMBL" id="EAY01734.1"/>
    </source>
</evidence>
<feature type="domain" description="Ubiquitin-like protease family profile" evidence="5">
    <location>
        <begin position="1"/>
        <end position="62"/>
    </location>
</feature>
<dbReference type="PROSITE" id="PS50600">
    <property type="entry name" value="ULP_PROTEASE"/>
    <property type="match status" value="1"/>
</dbReference>
<dbReference type="Gene3D" id="3.40.395.10">
    <property type="entry name" value="Adenoviral Proteinase, Chain A"/>
    <property type="match status" value="1"/>
</dbReference>
<dbReference type="RefSeq" id="XP_001314292.1">
    <property type="nucleotide sequence ID" value="XM_001314274.1"/>
</dbReference>